<protein>
    <recommendedName>
        <fullName evidence="4">Sporulation initiation inhibitor protein Soj</fullName>
    </recommendedName>
</protein>
<evidence type="ECO:0000256" key="2">
    <source>
        <dbReference type="ARBA" id="ARBA00049360"/>
    </source>
</evidence>
<reference evidence="6 7" key="1">
    <citation type="submission" date="2015-10" db="EMBL/GenBank/DDBJ databases">
        <title>Butyribacter intestini gen. nov., sp. nov., a butyric acid-producing bacterium of the family Lachnospiraceae isolated from the human faeces.</title>
        <authorList>
            <person name="Zou Y."/>
            <person name="Xue W."/>
            <person name="Luo G."/>
            <person name="Lv M."/>
        </authorList>
    </citation>
    <scope>NUCLEOTIDE SEQUENCE [LARGE SCALE GENOMIC DNA]</scope>
    <source>
        <strain evidence="6 7">TF01-11</strain>
    </source>
</reference>
<dbReference type="RefSeq" id="WP_055941614.1">
    <property type="nucleotide sequence ID" value="NZ_LLKB01000001.1"/>
</dbReference>
<dbReference type="InterPro" id="IPR050678">
    <property type="entry name" value="DNA_Partitioning_ATPase"/>
</dbReference>
<accession>A0AAW3JUY4</accession>
<dbReference type="AlphaFoldDB" id="A0AAW3JUY4"/>
<evidence type="ECO:0000259" key="5">
    <source>
        <dbReference type="Pfam" id="PF13614"/>
    </source>
</evidence>
<dbReference type="InterPro" id="IPR025669">
    <property type="entry name" value="AAA_dom"/>
</dbReference>
<dbReference type="SUPFAM" id="SSF52540">
    <property type="entry name" value="P-loop containing nucleoside triphosphate hydrolases"/>
    <property type="match status" value="1"/>
</dbReference>
<dbReference type="EMBL" id="LLKB01000001">
    <property type="protein sequence ID" value="KQC86255.1"/>
    <property type="molecule type" value="Genomic_DNA"/>
</dbReference>
<evidence type="ECO:0000313" key="7">
    <source>
        <dbReference type="Proteomes" id="UP000050833"/>
    </source>
</evidence>
<dbReference type="PANTHER" id="PTHR13696:SF99">
    <property type="entry name" value="COBYRINIC ACID AC-DIAMIDE SYNTHASE"/>
    <property type="match status" value="1"/>
</dbReference>
<dbReference type="InterPro" id="IPR027417">
    <property type="entry name" value="P-loop_NTPase"/>
</dbReference>
<evidence type="ECO:0000313" key="6">
    <source>
        <dbReference type="EMBL" id="KQC86255.1"/>
    </source>
</evidence>
<evidence type="ECO:0000256" key="4">
    <source>
        <dbReference type="ARBA" id="ARBA00071824"/>
    </source>
</evidence>
<organism evidence="6 7">
    <name type="scientific">Butyribacter intestini</name>
    <dbReference type="NCBI Taxonomy" id="1703332"/>
    <lineage>
        <taxon>Bacteria</taxon>
        <taxon>Bacillati</taxon>
        <taxon>Bacillota</taxon>
        <taxon>Clostridia</taxon>
        <taxon>Lachnospirales</taxon>
        <taxon>Lachnospiraceae</taxon>
        <taxon>Butyribacter</taxon>
    </lineage>
</organism>
<keyword evidence="7" id="KW-1185">Reference proteome</keyword>
<dbReference type="PANTHER" id="PTHR13696">
    <property type="entry name" value="P-LOOP CONTAINING NUCLEOSIDE TRIPHOSPHATE HYDROLASE"/>
    <property type="match status" value="1"/>
</dbReference>
<dbReference type="Gene3D" id="3.40.50.300">
    <property type="entry name" value="P-loop containing nucleotide triphosphate hydrolases"/>
    <property type="match status" value="1"/>
</dbReference>
<dbReference type="CDD" id="cd02042">
    <property type="entry name" value="ParAB_family"/>
    <property type="match status" value="1"/>
</dbReference>
<proteinExistence type="inferred from homology"/>
<gene>
    <name evidence="6" type="ORF">APZ18_03445</name>
</gene>
<name>A0AAW3JUY4_9FIRM</name>
<comment type="caution">
    <text evidence="6">The sequence shown here is derived from an EMBL/GenBank/DDBJ whole genome shotgun (WGS) entry which is preliminary data.</text>
</comment>
<evidence type="ECO:0000256" key="1">
    <source>
        <dbReference type="ARBA" id="ARBA00006976"/>
    </source>
</evidence>
<dbReference type="Proteomes" id="UP000050833">
    <property type="component" value="Unassembled WGS sequence"/>
</dbReference>
<comment type="subunit">
    <text evidence="3">Dimerizes in the presence of ATP but not ADP; ATP-binding is required for double-stranded (ds)DNA-binding. Interacts with DnaA.</text>
</comment>
<comment type="catalytic activity">
    <reaction evidence="2">
        <text>ATP + H2O = ADP + phosphate + H(+)</text>
        <dbReference type="Rhea" id="RHEA:13065"/>
        <dbReference type="ChEBI" id="CHEBI:15377"/>
        <dbReference type="ChEBI" id="CHEBI:15378"/>
        <dbReference type="ChEBI" id="CHEBI:30616"/>
        <dbReference type="ChEBI" id="CHEBI:43474"/>
        <dbReference type="ChEBI" id="CHEBI:456216"/>
    </reaction>
</comment>
<dbReference type="FunFam" id="3.40.50.300:FF:000285">
    <property type="entry name" value="Sporulation initiation inhibitor Soj"/>
    <property type="match status" value="1"/>
</dbReference>
<dbReference type="Pfam" id="PF13614">
    <property type="entry name" value="AAA_31"/>
    <property type="match status" value="1"/>
</dbReference>
<feature type="domain" description="AAA" evidence="5">
    <location>
        <begin position="3"/>
        <end position="182"/>
    </location>
</feature>
<evidence type="ECO:0000256" key="3">
    <source>
        <dbReference type="ARBA" id="ARBA00062323"/>
    </source>
</evidence>
<sequence>MCKVIAICNQKGGVSKTTTTVNLGVGLVREGKKVLVIDADPQGNLSQSLGIMNPDELDVALPDIMEQIIMDKDVDVTEGIVQHEEGLDLMPCNINLSGVDVSLVNAMSREFVLKTYVESVRESYDYILIDCMPSLGMITVNSLTAADSVLIPVQAAYLPVKGLEQLITTICRVKKHLNPSIRFEGILISMLNARTNYANDIMELINEYYRDSIPIFESKIPFSVKASETSAAGVSIFSLDKKHPVAKAYEELTKEVIAHE</sequence>
<dbReference type="PIRSF" id="PIRSF009320">
    <property type="entry name" value="Nuc_binding_HP_1000"/>
    <property type="match status" value="1"/>
</dbReference>
<comment type="similarity">
    <text evidence="1">Belongs to the ParA family.</text>
</comment>